<proteinExistence type="predicted"/>
<protein>
    <submittedName>
        <fullName evidence="1">Uncharacterized protein</fullName>
    </submittedName>
</protein>
<dbReference type="EMBL" id="KV417974">
    <property type="protein sequence ID" value="KZP03980.1"/>
    <property type="molecule type" value="Genomic_DNA"/>
</dbReference>
<dbReference type="AlphaFoldDB" id="A0A167UIH5"/>
<name>A0A167UIH5_9AGAM</name>
<accession>A0A167UIH5</accession>
<dbReference type="OrthoDB" id="163438at2759"/>
<organism evidence="1">
    <name type="scientific">Athelia psychrophila</name>
    <dbReference type="NCBI Taxonomy" id="1759441"/>
    <lineage>
        <taxon>Eukaryota</taxon>
        <taxon>Fungi</taxon>
        <taxon>Dikarya</taxon>
        <taxon>Basidiomycota</taxon>
        <taxon>Agaricomycotina</taxon>
        <taxon>Agaricomycetes</taxon>
        <taxon>Agaricomycetidae</taxon>
        <taxon>Atheliales</taxon>
        <taxon>Atheliaceae</taxon>
        <taxon>Athelia</taxon>
    </lineage>
</organism>
<gene>
    <name evidence="1" type="ORF">FIBSPDRAFT_941236</name>
</gene>
<evidence type="ECO:0000313" key="1">
    <source>
        <dbReference type="EMBL" id="KZP03980.1"/>
    </source>
</evidence>
<sequence length="177" mass="19756">MSQNMISASSIDVRALGDLPYPTPSRKLTHMFVLEIDGTKVLVSAKVPRESLRWKEQQQLHFAPSSNINIAIHRKSRVFKWRRPVLVAEYSGRGMDFLDTDAEQELVAKSGTSRLAVKFDFIAKSHADFIKAVDEELSQLAEFKWADAAYLATTISSKMGTVLVAIAPVIDKFASRS</sequence>
<reference evidence="1" key="1">
    <citation type="journal article" date="2016" name="Mol. Biol. Evol.">
        <title>Comparative Genomics of Early-Diverging Mushroom-Forming Fungi Provides Insights into the Origins of Lignocellulose Decay Capabilities.</title>
        <authorList>
            <person name="Nagy L.G."/>
            <person name="Riley R."/>
            <person name="Tritt A."/>
            <person name="Adam C."/>
            <person name="Daum C."/>
            <person name="Floudas D."/>
            <person name="Sun H."/>
            <person name="Yadav J.S."/>
            <person name="Pangilinan J."/>
            <person name="Larsson K.H."/>
            <person name="Matsuura K."/>
            <person name="Barry K."/>
            <person name="Labutti K."/>
            <person name="Kuo R."/>
            <person name="Ohm R.A."/>
            <person name="Bhattacharya S.S."/>
            <person name="Shirouzu T."/>
            <person name="Yoshinaga Y."/>
            <person name="Martin F.M."/>
            <person name="Grigoriev I.V."/>
            <person name="Hibbett D.S."/>
        </authorList>
    </citation>
    <scope>NUCLEOTIDE SEQUENCE [LARGE SCALE GENOMIC DNA]</scope>
    <source>
        <strain evidence="1">CBS 109695</strain>
    </source>
</reference>